<organism evidence="1 2">
    <name type="scientific">Mycobacteroides franklinii</name>
    <dbReference type="NCBI Taxonomy" id="948102"/>
    <lineage>
        <taxon>Bacteria</taxon>
        <taxon>Bacillati</taxon>
        <taxon>Actinomycetota</taxon>
        <taxon>Actinomycetes</taxon>
        <taxon>Mycobacteriales</taxon>
        <taxon>Mycobacteriaceae</taxon>
        <taxon>Mycobacteroides</taxon>
    </lineage>
</organism>
<evidence type="ECO:0000313" key="1">
    <source>
        <dbReference type="EMBL" id="TDZ49210.1"/>
    </source>
</evidence>
<evidence type="ECO:0000313" key="2">
    <source>
        <dbReference type="Proteomes" id="UP000295165"/>
    </source>
</evidence>
<reference evidence="1 2" key="1">
    <citation type="journal article" date="2019" name="Sci. Rep.">
        <title>Extended insight into the Mycobacterium chelonae-abscessus complex through whole genome sequencing of Mycobacterium salmoniphilum outbreak and Mycobacterium salmoniphilum-like strains.</title>
        <authorList>
            <person name="Behra P.R.K."/>
            <person name="Das S."/>
            <person name="Pettersson B.M.F."/>
            <person name="Shirreff L."/>
            <person name="DuCote T."/>
            <person name="Jacobsson K.G."/>
            <person name="Ennis D.G."/>
            <person name="Kirsebom L.A."/>
        </authorList>
    </citation>
    <scope>NUCLEOTIDE SEQUENCE [LARGE SCALE GENOMIC DNA]</scope>
    <source>
        <strain evidence="1 2">CCUG 63697</strain>
    </source>
</reference>
<dbReference type="AlphaFoldDB" id="A0A4R8R2R1"/>
<comment type="caution">
    <text evidence="1">The sequence shown here is derived from an EMBL/GenBank/DDBJ whole genome shotgun (WGS) entry which is preliminary data.</text>
</comment>
<sequence>MDAKNAVKVLVDEGRRAAMSRQRQLDDAERAALTMGAIGNLLKNRYGQTQAVTAELIEVAPATLSGWMQRASDAGHTAEDPIGRIVTVTPGRIADLLATSGAVIDRIVGGGPLPILAMTGLALDAFRSETEIQIPSLMAHNATDDSWIGVLDVLTANYLGTGPSNAYRAATELGVDPEIAEQIAYTNESTDLDMNTGVLVRGQVDYSHYPWPLPQPHRDDPTVFVHCCGIRQVPDWWITFLTTATPPHWADAPLLGRVYTTAQAAYDDGFTEHHRYSSRGASQLILERGQIQLWLSGFPPADPTRWLADEVYDVLDSVGLFPKEIRERDTASNIRKWLSSRGHPRPPFIDLDSQNRGRSIAFVPRIARNS</sequence>
<keyword evidence="2" id="KW-1185">Reference proteome</keyword>
<gene>
    <name evidence="1" type="ORF">CCUG63697_03746</name>
</gene>
<proteinExistence type="predicted"/>
<protein>
    <submittedName>
        <fullName evidence="1">Uncharacterized protein</fullName>
    </submittedName>
</protein>
<accession>A0A4R8R2R1</accession>
<name>A0A4R8R2R1_9MYCO</name>
<dbReference type="EMBL" id="PECC01000028">
    <property type="protein sequence ID" value="TDZ49210.1"/>
    <property type="molecule type" value="Genomic_DNA"/>
</dbReference>
<dbReference type="Proteomes" id="UP000295165">
    <property type="component" value="Unassembled WGS sequence"/>
</dbReference>